<dbReference type="AlphaFoldDB" id="W7U5Z5"/>
<dbReference type="PANTHER" id="PTHR34044:SF1">
    <property type="entry name" value="NUCLEAR PROTEIN"/>
    <property type="match status" value="1"/>
</dbReference>
<sequence>MVNIFRFVILFILQLPAFVQGFVIPRSWVPSCKARESTVLMTATTQHVVVGKGRVGEALGKMLGSSTVMVGRNDPVPIEGTGPIYVATRNDDLAAVVEKTPEARRKDLVFLQNGMLGPFLKTYGLEDNTQALVYFAVARKGDVPTDGVTDLNPNGLTAVYGEWATDFEETLTKAGLKCHILDKGRFQAAMFEKLMWISAFMLVGSVHGGITVGEVEKSHREDVVALIQELKKALERHAKVTFQDGVEDRLCAYARSVAHFPTAVKEFPWRNGFFWKLSEEAVGRGEADPCPSHSAMLKQVGAL</sequence>
<evidence type="ECO:0000313" key="2">
    <source>
        <dbReference type="EMBL" id="EWM28246.1"/>
    </source>
</evidence>
<proteinExistence type="predicted"/>
<dbReference type="PANTHER" id="PTHR34044">
    <property type="entry name" value="NUCLEAR PROTEIN"/>
    <property type="match status" value="1"/>
</dbReference>
<comment type="caution">
    <text evidence="2">The sequence shown here is derived from an EMBL/GenBank/DDBJ whole genome shotgun (WGS) entry which is preliminary data.</text>
</comment>
<keyword evidence="1" id="KW-0732">Signal</keyword>
<keyword evidence="3" id="KW-1185">Reference proteome</keyword>
<evidence type="ECO:0000313" key="3">
    <source>
        <dbReference type="Proteomes" id="UP000019335"/>
    </source>
</evidence>
<protein>
    <submittedName>
        <fullName evidence="2">Uncharacterized protein</fullName>
    </submittedName>
</protein>
<reference evidence="2 3" key="1">
    <citation type="journal article" date="2014" name="Mol. Plant">
        <title>Chromosome Scale Genome Assembly and Transcriptome Profiling of Nannochloropsis gaditana in Nitrogen Depletion.</title>
        <authorList>
            <person name="Corteggiani Carpinelli E."/>
            <person name="Telatin A."/>
            <person name="Vitulo N."/>
            <person name="Forcato C."/>
            <person name="D'Angelo M."/>
            <person name="Schiavon R."/>
            <person name="Vezzi A."/>
            <person name="Giacometti G.M."/>
            <person name="Morosinotto T."/>
            <person name="Valle G."/>
        </authorList>
    </citation>
    <scope>NUCLEOTIDE SEQUENCE [LARGE SCALE GENOMIC DNA]</scope>
    <source>
        <strain evidence="2 3">B-31</strain>
    </source>
</reference>
<feature type="chain" id="PRO_5004904211" evidence="1">
    <location>
        <begin position="22"/>
        <end position="303"/>
    </location>
</feature>
<organism evidence="2 3">
    <name type="scientific">Nannochloropsis gaditana</name>
    <dbReference type="NCBI Taxonomy" id="72520"/>
    <lineage>
        <taxon>Eukaryota</taxon>
        <taxon>Sar</taxon>
        <taxon>Stramenopiles</taxon>
        <taxon>Ochrophyta</taxon>
        <taxon>Eustigmatophyceae</taxon>
        <taxon>Eustigmatales</taxon>
        <taxon>Monodopsidaceae</taxon>
        <taxon>Nannochloropsis</taxon>
    </lineage>
</organism>
<feature type="signal peptide" evidence="1">
    <location>
        <begin position="1"/>
        <end position="21"/>
    </location>
</feature>
<accession>W7U5Z5</accession>
<evidence type="ECO:0000256" key="1">
    <source>
        <dbReference type="SAM" id="SignalP"/>
    </source>
</evidence>
<dbReference type="EMBL" id="AZIL01000352">
    <property type="protein sequence ID" value="EWM28246.1"/>
    <property type="molecule type" value="Genomic_DNA"/>
</dbReference>
<gene>
    <name evidence="2" type="ORF">Naga_100004g7</name>
</gene>
<dbReference type="OrthoDB" id="38730at2759"/>
<name>W7U5Z5_9STRA</name>
<dbReference type="Proteomes" id="UP000019335">
    <property type="component" value="Chromosome 5"/>
</dbReference>